<dbReference type="AlphaFoldDB" id="A0A6J4NEE1"/>
<dbReference type="PANTHER" id="PTHR30492">
    <property type="entry name" value="METHYLGLYOXAL SYNTHASE"/>
    <property type="match status" value="1"/>
</dbReference>
<proteinExistence type="predicted"/>
<dbReference type="GO" id="GO:0008929">
    <property type="term" value="F:methylglyoxal synthase activity"/>
    <property type="evidence" value="ECO:0007669"/>
    <property type="project" value="InterPro"/>
</dbReference>
<dbReference type="PANTHER" id="PTHR30492:SF0">
    <property type="entry name" value="METHYLGLYOXAL SYNTHASE"/>
    <property type="match status" value="1"/>
</dbReference>
<dbReference type="Gene3D" id="3.40.50.10330">
    <property type="entry name" value="Probable inorganic polyphosphate/atp-NAD kinase, domain 1"/>
    <property type="match status" value="1"/>
</dbReference>
<dbReference type="PROSITE" id="PS50146">
    <property type="entry name" value="DAGK"/>
    <property type="match status" value="1"/>
</dbReference>
<dbReference type="InterPro" id="IPR016064">
    <property type="entry name" value="NAD/diacylglycerol_kinase_sf"/>
</dbReference>
<dbReference type="GO" id="GO:0005524">
    <property type="term" value="F:ATP binding"/>
    <property type="evidence" value="ECO:0007669"/>
    <property type="project" value="InterPro"/>
</dbReference>
<dbReference type="GO" id="GO:0005829">
    <property type="term" value="C:cytosol"/>
    <property type="evidence" value="ECO:0007669"/>
    <property type="project" value="TreeGrafter"/>
</dbReference>
<dbReference type="NCBIfam" id="TIGR00147">
    <property type="entry name" value="YegS/Rv2252/BmrU family lipid kinase"/>
    <property type="match status" value="1"/>
</dbReference>
<evidence type="ECO:0000259" key="1">
    <source>
        <dbReference type="PROSITE" id="PS50146"/>
    </source>
</evidence>
<dbReference type="GO" id="GO:0019242">
    <property type="term" value="P:methylglyoxal biosynthetic process"/>
    <property type="evidence" value="ECO:0007669"/>
    <property type="project" value="InterPro"/>
</dbReference>
<dbReference type="GO" id="GO:0016301">
    <property type="term" value="F:kinase activity"/>
    <property type="evidence" value="ECO:0007669"/>
    <property type="project" value="InterPro"/>
</dbReference>
<accession>A0A6J4NEE1</accession>
<dbReference type="InterPro" id="IPR045540">
    <property type="entry name" value="YegS/DAGK_C"/>
</dbReference>
<dbReference type="InterPro" id="IPR001206">
    <property type="entry name" value="Diacylglycerol_kinase_cat_dom"/>
</dbReference>
<gene>
    <name evidence="2" type="ORF">AVDCRST_MAG75-1233</name>
</gene>
<dbReference type="InterPro" id="IPR004363">
    <property type="entry name" value="Methylgl_synth"/>
</dbReference>
<feature type="domain" description="DAGKc" evidence="1">
    <location>
        <begin position="12"/>
        <end position="140"/>
    </location>
</feature>
<dbReference type="InterPro" id="IPR017438">
    <property type="entry name" value="ATP-NAD_kinase_N"/>
</dbReference>
<dbReference type="EMBL" id="CADCUO010000072">
    <property type="protein sequence ID" value="CAA9385127.1"/>
    <property type="molecule type" value="Genomic_DNA"/>
</dbReference>
<dbReference type="SUPFAM" id="SSF111331">
    <property type="entry name" value="NAD kinase/diacylglycerol kinase-like"/>
    <property type="match status" value="1"/>
</dbReference>
<dbReference type="InterPro" id="IPR005218">
    <property type="entry name" value="Diacylglycerol/lipid_kinase"/>
</dbReference>
<sequence>MRSKQELEQDIRQQRSAVLLINMLSRRGRHLGVRAQKMLEGKGFTFSQVHMVTNRKQLAEATEQALAAHPALLIVGSGDGTVSHIAARLAYQDTVLGLLPFGTTNNFARNLGIPPGLAAVNVIATGKVADVDLGQAGDRYFANVVGIGLSAEVAAQVSPDLKRMLGRTAYVLTGLQRLLKHQPFAADLEMDGEKVRIHTHQVVIANGAFHGGTLIGHDVSIDDSELAAFWLGDSRRSGFIRDVALFMLARGRRSGHRNFRSAASVLVATEPELPIEVDGELRGTTPVLISVAPEALKIMVPPSFEDD</sequence>
<dbReference type="GO" id="GO:0008654">
    <property type="term" value="P:phospholipid biosynthetic process"/>
    <property type="evidence" value="ECO:0007669"/>
    <property type="project" value="InterPro"/>
</dbReference>
<organism evidence="2">
    <name type="scientific">uncultured Propionibacteriaceae bacterium</name>
    <dbReference type="NCBI Taxonomy" id="257457"/>
    <lineage>
        <taxon>Bacteria</taxon>
        <taxon>Bacillati</taxon>
        <taxon>Actinomycetota</taxon>
        <taxon>Actinomycetes</taxon>
        <taxon>Propionibacteriales</taxon>
        <taxon>Propionibacteriaceae</taxon>
        <taxon>environmental samples</taxon>
    </lineage>
</organism>
<dbReference type="Gene3D" id="2.60.200.40">
    <property type="match status" value="1"/>
</dbReference>
<dbReference type="Pfam" id="PF00781">
    <property type="entry name" value="DAGK_cat"/>
    <property type="match status" value="1"/>
</dbReference>
<name>A0A6J4NEE1_9ACTN</name>
<dbReference type="Pfam" id="PF19279">
    <property type="entry name" value="YegS_C"/>
    <property type="match status" value="1"/>
</dbReference>
<dbReference type="SMART" id="SM00046">
    <property type="entry name" value="DAGKc"/>
    <property type="match status" value="1"/>
</dbReference>
<evidence type="ECO:0000313" key="2">
    <source>
        <dbReference type="EMBL" id="CAA9385127.1"/>
    </source>
</evidence>
<protein>
    <recommendedName>
        <fullName evidence="1">DAGKc domain-containing protein</fullName>
    </recommendedName>
</protein>
<reference evidence="2" key="1">
    <citation type="submission" date="2020-02" db="EMBL/GenBank/DDBJ databases">
        <authorList>
            <person name="Meier V. D."/>
        </authorList>
    </citation>
    <scope>NUCLEOTIDE SEQUENCE</scope>
    <source>
        <strain evidence="2">AVDCRST_MAG75</strain>
    </source>
</reference>